<sequence length="125" mass="14138">MDSRSPKKINIVIQTTSVEPPDKDRPPEHHYVSTRAIITGSSKASKTSFKNILLSPFPNNEDISNVIALYHSDDTEMDEQSTSAESSKGLAFKKQTPLAILMKMTVFRYHQTKKNEFRNPMPIQS</sequence>
<gene>
    <name evidence="1" type="ORF">RDI58_028769</name>
</gene>
<accession>A0AAN8XZB9</accession>
<organism evidence="1 2">
    <name type="scientific">Solanum bulbocastanum</name>
    <name type="common">Wild potato</name>
    <dbReference type="NCBI Taxonomy" id="147425"/>
    <lineage>
        <taxon>Eukaryota</taxon>
        <taxon>Viridiplantae</taxon>
        <taxon>Streptophyta</taxon>
        <taxon>Embryophyta</taxon>
        <taxon>Tracheophyta</taxon>
        <taxon>Spermatophyta</taxon>
        <taxon>Magnoliopsida</taxon>
        <taxon>eudicotyledons</taxon>
        <taxon>Gunneridae</taxon>
        <taxon>Pentapetalae</taxon>
        <taxon>asterids</taxon>
        <taxon>lamiids</taxon>
        <taxon>Solanales</taxon>
        <taxon>Solanaceae</taxon>
        <taxon>Solanoideae</taxon>
        <taxon>Solaneae</taxon>
        <taxon>Solanum</taxon>
    </lineage>
</organism>
<dbReference type="EMBL" id="JBANQN010000012">
    <property type="protein sequence ID" value="KAK6773531.1"/>
    <property type="molecule type" value="Genomic_DNA"/>
</dbReference>
<dbReference type="AlphaFoldDB" id="A0AAN8XZB9"/>
<keyword evidence="2" id="KW-1185">Reference proteome</keyword>
<evidence type="ECO:0000313" key="1">
    <source>
        <dbReference type="EMBL" id="KAK6773531.1"/>
    </source>
</evidence>
<protein>
    <submittedName>
        <fullName evidence="1">Uncharacterized protein</fullName>
    </submittedName>
</protein>
<dbReference type="Proteomes" id="UP001371456">
    <property type="component" value="Unassembled WGS sequence"/>
</dbReference>
<proteinExistence type="predicted"/>
<name>A0AAN8XZB9_SOLBU</name>
<evidence type="ECO:0000313" key="2">
    <source>
        <dbReference type="Proteomes" id="UP001371456"/>
    </source>
</evidence>
<reference evidence="1 2" key="1">
    <citation type="submission" date="2024-02" db="EMBL/GenBank/DDBJ databases">
        <title>de novo genome assembly of Solanum bulbocastanum strain 11H21.</title>
        <authorList>
            <person name="Hosaka A.J."/>
        </authorList>
    </citation>
    <scope>NUCLEOTIDE SEQUENCE [LARGE SCALE GENOMIC DNA]</scope>
    <source>
        <tissue evidence="1">Young leaves</tissue>
    </source>
</reference>
<comment type="caution">
    <text evidence="1">The sequence shown here is derived from an EMBL/GenBank/DDBJ whole genome shotgun (WGS) entry which is preliminary data.</text>
</comment>